<accession>A0A1L9UZN7</accession>
<reference evidence="2" key="1">
    <citation type="journal article" date="2017" name="Genome Biol.">
        <title>Comparative genomics reveals high biological diversity and specific adaptations in the industrially and medically important fungal genus Aspergillus.</title>
        <authorList>
            <person name="de Vries R.P."/>
            <person name="Riley R."/>
            <person name="Wiebenga A."/>
            <person name="Aguilar-Osorio G."/>
            <person name="Amillis S."/>
            <person name="Uchima C.A."/>
            <person name="Anderluh G."/>
            <person name="Asadollahi M."/>
            <person name="Askin M."/>
            <person name="Barry K."/>
            <person name="Battaglia E."/>
            <person name="Bayram O."/>
            <person name="Benocci T."/>
            <person name="Braus-Stromeyer S.A."/>
            <person name="Caldana C."/>
            <person name="Canovas D."/>
            <person name="Cerqueira G.C."/>
            <person name="Chen F."/>
            <person name="Chen W."/>
            <person name="Choi C."/>
            <person name="Clum A."/>
            <person name="Dos Santos R.A."/>
            <person name="Damasio A.R."/>
            <person name="Diallinas G."/>
            <person name="Emri T."/>
            <person name="Fekete E."/>
            <person name="Flipphi M."/>
            <person name="Freyberg S."/>
            <person name="Gallo A."/>
            <person name="Gournas C."/>
            <person name="Habgood R."/>
            <person name="Hainaut M."/>
            <person name="Harispe M.L."/>
            <person name="Henrissat B."/>
            <person name="Hilden K.S."/>
            <person name="Hope R."/>
            <person name="Hossain A."/>
            <person name="Karabika E."/>
            <person name="Karaffa L."/>
            <person name="Karanyi Z."/>
            <person name="Krasevec N."/>
            <person name="Kuo A."/>
            <person name="Kusch H."/>
            <person name="LaButti K."/>
            <person name="Lagendijk E.L."/>
            <person name="Lapidus A."/>
            <person name="Levasseur A."/>
            <person name="Lindquist E."/>
            <person name="Lipzen A."/>
            <person name="Logrieco A.F."/>
            <person name="MacCabe A."/>
            <person name="Maekelae M.R."/>
            <person name="Malavazi I."/>
            <person name="Melin P."/>
            <person name="Meyer V."/>
            <person name="Mielnichuk N."/>
            <person name="Miskei M."/>
            <person name="Molnar A.P."/>
            <person name="Mule G."/>
            <person name="Ngan C.Y."/>
            <person name="Orejas M."/>
            <person name="Orosz E."/>
            <person name="Ouedraogo J.P."/>
            <person name="Overkamp K.M."/>
            <person name="Park H.-S."/>
            <person name="Perrone G."/>
            <person name="Piumi F."/>
            <person name="Punt P.J."/>
            <person name="Ram A.F."/>
            <person name="Ramon A."/>
            <person name="Rauscher S."/>
            <person name="Record E."/>
            <person name="Riano-Pachon D.M."/>
            <person name="Robert V."/>
            <person name="Roehrig J."/>
            <person name="Ruller R."/>
            <person name="Salamov A."/>
            <person name="Salih N.S."/>
            <person name="Samson R.A."/>
            <person name="Sandor E."/>
            <person name="Sanguinetti M."/>
            <person name="Schuetze T."/>
            <person name="Sepcic K."/>
            <person name="Shelest E."/>
            <person name="Sherlock G."/>
            <person name="Sophianopoulou V."/>
            <person name="Squina F.M."/>
            <person name="Sun H."/>
            <person name="Susca A."/>
            <person name="Todd R.B."/>
            <person name="Tsang A."/>
            <person name="Unkles S.E."/>
            <person name="van de Wiele N."/>
            <person name="van Rossen-Uffink D."/>
            <person name="Oliveira J.V."/>
            <person name="Vesth T.C."/>
            <person name="Visser J."/>
            <person name="Yu J.-H."/>
            <person name="Zhou M."/>
            <person name="Andersen M.R."/>
            <person name="Archer D.B."/>
            <person name="Baker S.E."/>
            <person name="Benoit I."/>
            <person name="Brakhage A.A."/>
            <person name="Braus G.H."/>
            <person name="Fischer R."/>
            <person name="Frisvad J.C."/>
            <person name="Goldman G.H."/>
            <person name="Houbraken J."/>
            <person name="Oakley B."/>
            <person name="Pocsi I."/>
            <person name="Scazzocchio C."/>
            <person name="Seiboth B."/>
            <person name="vanKuyk P.A."/>
            <person name="Wortman J."/>
            <person name="Dyer P.S."/>
            <person name="Grigoriev I.V."/>
        </authorList>
    </citation>
    <scope>NUCLEOTIDE SEQUENCE [LARGE SCALE GENOMIC DNA]</scope>
    <source>
        <strain evidence="2">CBS 101740 / IMI 381727 / IBT 21946</strain>
    </source>
</reference>
<name>A0A1L9UZN7_ASPBC</name>
<keyword evidence="2" id="KW-1185">Reference proteome</keyword>
<dbReference type="AlphaFoldDB" id="A0A1L9UZN7"/>
<dbReference type="VEuPathDB" id="FungiDB:ASPBRDRAFT_36348"/>
<dbReference type="GeneID" id="93575972"/>
<protein>
    <submittedName>
        <fullName evidence="1">Uncharacterized protein</fullName>
    </submittedName>
</protein>
<dbReference type="EMBL" id="KV878679">
    <property type="protein sequence ID" value="OJJ77147.1"/>
    <property type="molecule type" value="Genomic_DNA"/>
</dbReference>
<dbReference type="RefSeq" id="XP_067484394.1">
    <property type="nucleotide sequence ID" value="XM_067623484.1"/>
</dbReference>
<proteinExistence type="predicted"/>
<sequence length="102" mass="10766">MGLGRGNKRPVVRRVGHVLGSPTAAVAAAAANQQSTTKCPSISISVPILLPRYIPLSSPQIIPVALSQTPRGSLLCSLNGSQCVYFLSVVVRRLFSPSILRT</sequence>
<evidence type="ECO:0000313" key="1">
    <source>
        <dbReference type="EMBL" id="OJJ77147.1"/>
    </source>
</evidence>
<dbReference type="Proteomes" id="UP000184499">
    <property type="component" value="Unassembled WGS sequence"/>
</dbReference>
<evidence type="ECO:0000313" key="2">
    <source>
        <dbReference type="Proteomes" id="UP000184499"/>
    </source>
</evidence>
<organism evidence="1 2">
    <name type="scientific">Aspergillus brasiliensis (strain CBS 101740 / IMI 381727 / IBT 21946)</name>
    <dbReference type="NCBI Taxonomy" id="767769"/>
    <lineage>
        <taxon>Eukaryota</taxon>
        <taxon>Fungi</taxon>
        <taxon>Dikarya</taxon>
        <taxon>Ascomycota</taxon>
        <taxon>Pezizomycotina</taxon>
        <taxon>Eurotiomycetes</taxon>
        <taxon>Eurotiomycetidae</taxon>
        <taxon>Eurotiales</taxon>
        <taxon>Aspergillaceae</taxon>
        <taxon>Aspergillus</taxon>
        <taxon>Aspergillus subgen. Circumdati</taxon>
    </lineage>
</organism>
<gene>
    <name evidence="1" type="ORF">ASPBRDRAFT_36348</name>
</gene>